<name>A0A016XIM8_9BURK</name>
<dbReference type="AlphaFoldDB" id="A0A016XIM8"/>
<dbReference type="RefSeq" id="WP_035608773.1">
    <property type="nucleotide sequence ID" value="NZ_JEMG01000001.1"/>
</dbReference>
<dbReference type="EMBL" id="JEMG01000001">
    <property type="protein sequence ID" value="EYC51954.1"/>
    <property type="molecule type" value="Genomic_DNA"/>
</dbReference>
<feature type="compositionally biased region" description="Basic and acidic residues" evidence="1">
    <location>
        <begin position="56"/>
        <end position="69"/>
    </location>
</feature>
<organism evidence="2 3">
    <name type="scientific">Hylemonella gracilis str. Niagara R</name>
    <dbReference type="NCBI Taxonomy" id="1458275"/>
    <lineage>
        <taxon>Bacteria</taxon>
        <taxon>Pseudomonadati</taxon>
        <taxon>Pseudomonadota</taxon>
        <taxon>Betaproteobacteria</taxon>
        <taxon>Burkholderiales</taxon>
        <taxon>Comamonadaceae</taxon>
        <taxon>Hylemonella</taxon>
    </lineage>
</organism>
<sequence>MTLDQKATPEIGKNVGNKDLHLRAAQHLDLASKSHHDTAKQLEGGDHQAATRHAQKAAEHLAHANEHIQRLQPNSHTDAPRKK</sequence>
<evidence type="ECO:0000256" key="1">
    <source>
        <dbReference type="SAM" id="MobiDB-lite"/>
    </source>
</evidence>
<feature type="compositionally biased region" description="Basic and acidic residues" evidence="1">
    <location>
        <begin position="32"/>
        <end position="46"/>
    </location>
</feature>
<proteinExistence type="predicted"/>
<evidence type="ECO:0000313" key="2">
    <source>
        <dbReference type="EMBL" id="EYC51954.1"/>
    </source>
</evidence>
<gene>
    <name evidence="2" type="ORF">AZ34_13380</name>
</gene>
<protein>
    <submittedName>
        <fullName evidence="2">Uncharacterized protein</fullName>
    </submittedName>
</protein>
<accession>A0A016XIM8</accession>
<dbReference type="Proteomes" id="UP000023268">
    <property type="component" value="Unassembled WGS sequence"/>
</dbReference>
<evidence type="ECO:0000313" key="3">
    <source>
        <dbReference type="Proteomes" id="UP000023268"/>
    </source>
</evidence>
<feature type="region of interest" description="Disordered" evidence="1">
    <location>
        <begin position="32"/>
        <end position="83"/>
    </location>
</feature>
<comment type="caution">
    <text evidence="2">The sequence shown here is derived from an EMBL/GenBank/DDBJ whole genome shotgun (WGS) entry which is preliminary data.</text>
</comment>
<reference evidence="2 3" key="1">
    <citation type="submission" date="2014-02" db="EMBL/GenBank/DDBJ databases">
        <title>Draft Genome of Hylemonella gracilis isolated from the Niagara River.</title>
        <authorList>
            <person name="Pawlowski D.R."/>
            <person name="Koudelka G.B."/>
        </authorList>
    </citation>
    <scope>NUCLEOTIDE SEQUENCE [LARGE SCALE GENOMIC DNA]</scope>
    <source>
        <strain evidence="2 3">Niagara R</strain>
    </source>
</reference>